<gene>
    <name evidence="1" type="ORF">EDC35_10649</name>
</gene>
<proteinExistence type="predicted"/>
<evidence type="ECO:0000313" key="2">
    <source>
        <dbReference type="Proteomes" id="UP000295717"/>
    </source>
</evidence>
<name>A0A4R3MUW9_9GAMM</name>
<organism evidence="1 2">
    <name type="scientific">Thiobaca trueperi</name>
    <dbReference type="NCBI Taxonomy" id="127458"/>
    <lineage>
        <taxon>Bacteria</taxon>
        <taxon>Pseudomonadati</taxon>
        <taxon>Pseudomonadota</taxon>
        <taxon>Gammaproteobacteria</taxon>
        <taxon>Chromatiales</taxon>
        <taxon>Chromatiaceae</taxon>
        <taxon>Thiobaca</taxon>
    </lineage>
</organism>
<protein>
    <submittedName>
        <fullName evidence="1">Uncharacterized protein</fullName>
    </submittedName>
</protein>
<accession>A0A4R3MUW9</accession>
<dbReference type="RefSeq" id="WP_132977533.1">
    <property type="nucleotide sequence ID" value="NZ_SMAO01000006.1"/>
</dbReference>
<dbReference type="AlphaFoldDB" id="A0A4R3MUW9"/>
<dbReference type="OrthoDB" id="5766162at2"/>
<sequence>MNQTLKKLRELAQESVLSTEDSVFQERQLHATRAQLAAPLIRAFRDVENEFVRIAMMQQIWPHDYDRRDDRVAGLLITCFGPEQAPYGLKLAVPNGSLSFEVSFRSDGSPVFTCIRDTDGQRPLPMDFPNGNDWLTYFYKIIADMIEL</sequence>
<reference evidence="1 2" key="1">
    <citation type="submission" date="2019-03" db="EMBL/GenBank/DDBJ databases">
        <title>Genomic Encyclopedia of Type Strains, Phase IV (KMG-IV): sequencing the most valuable type-strain genomes for metagenomic binning, comparative biology and taxonomic classification.</title>
        <authorList>
            <person name="Goeker M."/>
        </authorList>
    </citation>
    <scope>NUCLEOTIDE SEQUENCE [LARGE SCALE GENOMIC DNA]</scope>
    <source>
        <strain evidence="1 2">DSM 13587</strain>
    </source>
</reference>
<evidence type="ECO:0000313" key="1">
    <source>
        <dbReference type="EMBL" id="TCT20124.1"/>
    </source>
</evidence>
<dbReference type="EMBL" id="SMAO01000006">
    <property type="protein sequence ID" value="TCT20124.1"/>
    <property type="molecule type" value="Genomic_DNA"/>
</dbReference>
<comment type="caution">
    <text evidence="1">The sequence shown here is derived from an EMBL/GenBank/DDBJ whole genome shotgun (WGS) entry which is preliminary data.</text>
</comment>
<keyword evidence="2" id="KW-1185">Reference proteome</keyword>
<dbReference type="Proteomes" id="UP000295717">
    <property type="component" value="Unassembled WGS sequence"/>
</dbReference>